<protein>
    <submittedName>
        <fullName evidence="2">Uncharacterized protein</fullName>
    </submittedName>
</protein>
<dbReference type="RefSeq" id="WP_178946453.1">
    <property type="nucleotide sequence ID" value="NZ_AP019810.1"/>
</dbReference>
<name>A0AAI8WCQ7_ENTMU</name>
<evidence type="ECO:0000313" key="3">
    <source>
        <dbReference type="Proteomes" id="UP000509460"/>
    </source>
</evidence>
<reference evidence="2 3" key="1">
    <citation type="submission" date="2019-07" db="EMBL/GenBank/DDBJ databases">
        <title>antibiotic susceptibility of plant-derived lactic acid bacteria.</title>
        <authorList>
            <person name="Sugiyama M."/>
            <person name="Noda M."/>
        </authorList>
    </citation>
    <scope>NUCLEOTIDE SEQUENCE [LARGE SCALE GENOMIC DNA]</scope>
    <source>
        <strain evidence="2 3">15-1A</strain>
    </source>
</reference>
<gene>
    <name evidence="2" type="ORF">EM151A_0463</name>
</gene>
<organism evidence="2 3">
    <name type="scientific">Enterococcus mundtii</name>
    <dbReference type="NCBI Taxonomy" id="53346"/>
    <lineage>
        <taxon>Bacteria</taxon>
        <taxon>Bacillati</taxon>
        <taxon>Bacillota</taxon>
        <taxon>Bacilli</taxon>
        <taxon>Lactobacillales</taxon>
        <taxon>Enterococcaceae</taxon>
        <taxon>Enterococcus</taxon>
    </lineage>
</organism>
<keyword evidence="1" id="KW-0732">Signal</keyword>
<dbReference type="Proteomes" id="UP000509460">
    <property type="component" value="Chromosome"/>
</dbReference>
<feature type="chain" id="PRO_5042513858" evidence="1">
    <location>
        <begin position="26"/>
        <end position="607"/>
    </location>
</feature>
<evidence type="ECO:0000313" key="2">
    <source>
        <dbReference type="EMBL" id="BBM13704.1"/>
    </source>
</evidence>
<feature type="signal peptide" evidence="1">
    <location>
        <begin position="1"/>
        <end position="25"/>
    </location>
</feature>
<evidence type="ECO:0000256" key="1">
    <source>
        <dbReference type="SAM" id="SignalP"/>
    </source>
</evidence>
<proteinExistence type="predicted"/>
<dbReference type="AlphaFoldDB" id="A0AAI8WCQ7"/>
<dbReference type="EMBL" id="AP019810">
    <property type="protein sequence ID" value="BBM13704.1"/>
    <property type="molecule type" value="Genomic_DNA"/>
</dbReference>
<accession>A0AAI8WCQ7</accession>
<sequence length="607" mass="63138">MGTKKRKCFNLVAVGLALASGLVLTGANGTVASADSVKTGYKSSDDYLVQHGIYTLGATDATIEVGSVNATSILSATHAIATNVLASEIPMQSPNIQVILKQSNVKDVPGQYKVTLGIAEDPELEKTVTITVVDEKKDVGQNGIYSLTANDVVFSIGQANEQTIIAQSGAQAKTTAGIPLEIIIKKSDVKSSEVGDYKVVLGINEDPTISITINVKIVGTEGEKPSTKVIRAYDAVVEAGHIDDNLILSSANAAVINPVTGMEVIETPVYIKSSTVEDKAGVYSVVLGAKGDSSVPEKTIQVTVLGNSSGGGETNPDTPIPSPWMIRAYDATVETGQIDDNSILSAANAMVINAVTGMTIDTPYIKSSTIEDKPGTYTVVLDAKGGYSSVPDKTIQVTVLGNSSEGGETNPDTPIPSPWMIRAYDATVETGQIDDNSILSAANAVVINAVTGMTIDTPYIKSSTIEDKPGTYTVVLDAKGGYSSVPDKTIQVTVLGNSSEGGETNPDTPIPSPWMIRAYDATVETGQIDDNSILSAANAMVINAVTGMTIDTPYIKSSTIEDKSGTYTVVLDAKGGYSSVPDKTIQVTVLGNSGGSGGAHQLPNEIF</sequence>